<dbReference type="SUPFAM" id="SSF50249">
    <property type="entry name" value="Nucleic acid-binding proteins"/>
    <property type="match status" value="1"/>
</dbReference>
<evidence type="ECO:0000256" key="1">
    <source>
        <dbReference type="ARBA" id="ARBA00023125"/>
    </source>
</evidence>
<dbReference type="PROSITE" id="PS50935">
    <property type="entry name" value="SSB"/>
    <property type="match status" value="1"/>
</dbReference>
<organism evidence="4 5">
    <name type="scientific">Flavihumibacter petaseus NBRC 106054</name>
    <dbReference type="NCBI Taxonomy" id="1220578"/>
    <lineage>
        <taxon>Bacteria</taxon>
        <taxon>Pseudomonadati</taxon>
        <taxon>Bacteroidota</taxon>
        <taxon>Chitinophagia</taxon>
        <taxon>Chitinophagales</taxon>
        <taxon>Chitinophagaceae</taxon>
        <taxon>Flavihumibacter</taxon>
    </lineage>
</organism>
<gene>
    <name evidence="4" type="primary">ssb</name>
    <name evidence="4" type="ORF">FPE01S_01_13800</name>
</gene>
<dbReference type="OrthoDB" id="9809878at2"/>
<comment type="caution">
    <text evidence="2">Lacks conserved residue(s) required for the propagation of feature annotation.</text>
</comment>
<evidence type="ECO:0000256" key="3">
    <source>
        <dbReference type="PIRNR" id="PIRNR002070"/>
    </source>
</evidence>
<dbReference type="HAMAP" id="MF_00984">
    <property type="entry name" value="SSB"/>
    <property type="match status" value="1"/>
</dbReference>
<accession>A0A0E9MZ46</accession>
<dbReference type="InterPro" id="IPR000424">
    <property type="entry name" value="Primosome_PriB/ssb"/>
</dbReference>
<evidence type="ECO:0000256" key="2">
    <source>
        <dbReference type="HAMAP-Rule" id="MF_00984"/>
    </source>
</evidence>
<dbReference type="PANTHER" id="PTHR10302:SF0">
    <property type="entry name" value="SINGLE-STRANDED DNA-BINDING PROTEIN, MITOCHONDRIAL"/>
    <property type="match status" value="1"/>
</dbReference>
<dbReference type="RefSeq" id="WP_046368070.1">
    <property type="nucleotide sequence ID" value="NZ_BBWV01000001.1"/>
</dbReference>
<dbReference type="InterPro" id="IPR012340">
    <property type="entry name" value="NA-bd_OB-fold"/>
</dbReference>
<evidence type="ECO:0000313" key="4">
    <source>
        <dbReference type="EMBL" id="GAO42365.1"/>
    </source>
</evidence>
<comment type="subunit">
    <text evidence="2">Homotetramer.</text>
</comment>
<dbReference type="GO" id="GO:0009295">
    <property type="term" value="C:nucleoid"/>
    <property type="evidence" value="ECO:0007669"/>
    <property type="project" value="TreeGrafter"/>
</dbReference>
<dbReference type="Proteomes" id="UP000033121">
    <property type="component" value="Unassembled WGS sequence"/>
</dbReference>
<dbReference type="CDD" id="cd04496">
    <property type="entry name" value="SSB_OBF"/>
    <property type="match status" value="1"/>
</dbReference>
<sequence>MSANRNKVILIGNLGADPEIRITPNGKRVANFNMATDDNYTNSQGEAVKEVQWHHVVAWGKLAEKVEAELKKGCRVRVEGRIGYRSYEDKEGQKRYLTEITIGEFELQQTAVSVDLPQEHET</sequence>
<dbReference type="Gene3D" id="2.40.50.140">
    <property type="entry name" value="Nucleic acid-binding proteins"/>
    <property type="match status" value="1"/>
</dbReference>
<evidence type="ECO:0000313" key="5">
    <source>
        <dbReference type="Proteomes" id="UP000033121"/>
    </source>
</evidence>
<dbReference type="GO" id="GO:0006260">
    <property type="term" value="P:DNA replication"/>
    <property type="evidence" value="ECO:0007669"/>
    <property type="project" value="InterPro"/>
</dbReference>
<dbReference type="Pfam" id="PF00436">
    <property type="entry name" value="SSB"/>
    <property type="match status" value="1"/>
</dbReference>
<keyword evidence="5" id="KW-1185">Reference proteome</keyword>
<proteinExistence type="inferred from homology"/>
<dbReference type="PANTHER" id="PTHR10302">
    <property type="entry name" value="SINGLE-STRANDED DNA-BINDING PROTEIN"/>
    <property type="match status" value="1"/>
</dbReference>
<reference evidence="4 5" key="1">
    <citation type="submission" date="2015-04" db="EMBL/GenBank/DDBJ databases">
        <title>Whole genome shotgun sequence of Flavihumibacter petaseus NBRC 106054.</title>
        <authorList>
            <person name="Miyazawa S."/>
            <person name="Hosoyama A."/>
            <person name="Hashimoto M."/>
            <person name="Noguchi M."/>
            <person name="Tsuchikane K."/>
            <person name="Ohji S."/>
            <person name="Yamazoe A."/>
            <person name="Ichikawa N."/>
            <person name="Kimura A."/>
            <person name="Fujita N."/>
        </authorList>
    </citation>
    <scope>NUCLEOTIDE SEQUENCE [LARGE SCALE GENOMIC DNA]</scope>
    <source>
        <strain evidence="4 5">NBRC 106054</strain>
    </source>
</reference>
<comment type="caution">
    <text evidence="4">The sequence shown here is derived from an EMBL/GenBank/DDBJ whole genome shotgun (WGS) entry which is preliminary data.</text>
</comment>
<dbReference type="STRING" id="1220578.FPE01S_01_13800"/>
<dbReference type="EMBL" id="BBWV01000001">
    <property type="protein sequence ID" value="GAO42365.1"/>
    <property type="molecule type" value="Genomic_DNA"/>
</dbReference>
<dbReference type="AlphaFoldDB" id="A0A0E9MZ46"/>
<dbReference type="InterPro" id="IPR011344">
    <property type="entry name" value="ssDNA-bd"/>
</dbReference>
<protein>
    <recommendedName>
        <fullName evidence="2 3">Single-stranded DNA-binding protein</fullName>
        <shortName evidence="2">SSB</shortName>
    </recommendedName>
</protein>
<keyword evidence="1 2" id="KW-0238">DNA-binding</keyword>
<name>A0A0E9MZ46_9BACT</name>
<dbReference type="NCBIfam" id="TIGR00621">
    <property type="entry name" value="ssb"/>
    <property type="match status" value="1"/>
</dbReference>
<dbReference type="PIRSF" id="PIRSF002070">
    <property type="entry name" value="SSB"/>
    <property type="match status" value="1"/>
</dbReference>
<dbReference type="GO" id="GO:0003697">
    <property type="term" value="F:single-stranded DNA binding"/>
    <property type="evidence" value="ECO:0007669"/>
    <property type="project" value="UniProtKB-UniRule"/>
</dbReference>